<dbReference type="GO" id="GO:0008679">
    <property type="term" value="F:2-hydroxy-3-oxopropionate reductase activity"/>
    <property type="evidence" value="ECO:0007669"/>
    <property type="project" value="UniProtKB-EC"/>
</dbReference>
<evidence type="ECO:0000256" key="4">
    <source>
        <dbReference type="PIRSR" id="PIRSR000103-1"/>
    </source>
</evidence>
<dbReference type="Gene3D" id="1.10.1040.10">
    <property type="entry name" value="N-(1-d-carboxylethyl)-l-norvaline Dehydrogenase, domain 2"/>
    <property type="match status" value="1"/>
</dbReference>
<dbReference type="PANTHER" id="PTHR43060">
    <property type="entry name" value="3-HYDROXYISOBUTYRATE DEHYDROGENASE-LIKE 1, MITOCHONDRIAL-RELATED"/>
    <property type="match status" value="1"/>
</dbReference>
<dbReference type="PANTHER" id="PTHR43060:SF15">
    <property type="entry name" value="3-HYDROXYISOBUTYRATE DEHYDROGENASE-LIKE 1, MITOCHONDRIAL-RELATED"/>
    <property type="match status" value="1"/>
</dbReference>
<dbReference type="Proteomes" id="UP000032360">
    <property type="component" value="Unassembled WGS sequence"/>
</dbReference>
<dbReference type="Pfam" id="PF14833">
    <property type="entry name" value="NAD_binding_11"/>
    <property type="match status" value="1"/>
</dbReference>
<feature type="domain" description="6-phosphogluconate dehydrogenase NADP-binding" evidence="5">
    <location>
        <begin position="19"/>
        <end position="178"/>
    </location>
</feature>
<dbReference type="Gene3D" id="3.40.50.720">
    <property type="entry name" value="NAD(P)-binding Rossmann-like Domain"/>
    <property type="match status" value="1"/>
</dbReference>
<evidence type="ECO:0000259" key="5">
    <source>
        <dbReference type="Pfam" id="PF03446"/>
    </source>
</evidence>
<dbReference type="GO" id="GO:0050661">
    <property type="term" value="F:NADP binding"/>
    <property type="evidence" value="ECO:0007669"/>
    <property type="project" value="InterPro"/>
</dbReference>
<dbReference type="SUPFAM" id="SSF51735">
    <property type="entry name" value="NAD(P)-binding Rossmann-fold domains"/>
    <property type="match status" value="1"/>
</dbReference>
<dbReference type="SUPFAM" id="SSF48179">
    <property type="entry name" value="6-phosphogluconate dehydrogenase C-terminal domain-like"/>
    <property type="match status" value="1"/>
</dbReference>
<accession>A0A0D8HJE4</accession>
<feature type="domain" description="3-hydroxyisobutyrate dehydrogenase-like NAD-binding" evidence="6">
    <location>
        <begin position="181"/>
        <end position="300"/>
    </location>
</feature>
<evidence type="ECO:0000256" key="3">
    <source>
        <dbReference type="ARBA" id="ARBA00023027"/>
    </source>
</evidence>
<evidence type="ECO:0000256" key="2">
    <source>
        <dbReference type="ARBA" id="ARBA00023002"/>
    </source>
</evidence>
<dbReference type="InterPro" id="IPR013328">
    <property type="entry name" value="6PGD_dom2"/>
</dbReference>
<gene>
    <name evidence="7" type="primary">garR</name>
    <name evidence="7" type="ORF">AXFE_12570</name>
</gene>
<proteinExistence type="inferred from homology"/>
<dbReference type="InterPro" id="IPR008927">
    <property type="entry name" value="6-PGluconate_DH-like_C_sf"/>
</dbReference>
<organism evidence="7 8">
    <name type="scientific">Acidithrix ferrooxidans</name>
    <dbReference type="NCBI Taxonomy" id="1280514"/>
    <lineage>
        <taxon>Bacteria</taxon>
        <taxon>Bacillati</taxon>
        <taxon>Actinomycetota</taxon>
        <taxon>Acidimicrobiia</taxon>
        <taxon>Acidimicrobiales</taxon>
        <taxon>Acidimicrobiaceae</taxon>
        <taxon>Acidithrix</taxon>
    </lineage>
</organism>
<dbReference type="Pfam" id="PF03446">
    <property type="entry name" value="NAD_binding_2"/>
    <property type="match status" value="1"/>
</dbReference>
<dbReference type="InterPro" id="IPR036291">
    <property type="entry name" value="NAD(P)-bd_dom_sf"/>
</dbReference>
<evidence type="ECO:0000259" key="6">
    <source>
        <dbReference type="Pfam" id="PF14833"/>
    </source>
</evidence>
<dbReference type="InterPro" id="IPR029154">
    <property type="entry name" value="HIBADH-like_NADP-bd"/>
</dbReference>
<dbReference type="InterPro" id="IPR002204">
    <property type="entry name" value="3-OH-isobutyrate_DH-rel_CS"/>
</dbReference>
<evidence type="ECO:0000313" key="7">
    <source>
        <dbReference type="EMBL" id="KJF17872.1"/>
    </source>
</evidence>
<dbReference type="PATRIC" id="fig|1280514.3.peg.1639"/>
<dbReference type="PROSITE" id="PS00895">
    <property type="entry name" value="3_HYDROXYISOBUT_DH"/>
    <property type="match status" value="1"/>
</dbReference>
<dbReference type="InterPro" id="IPR006115">
    <property type="entry name" value="6PGDH_NADP-bd"/>
</dbReference>
<dbReference type="GO" id="GO:0051287">
    <property type="term" value="F:NAD binding"/>
    <property type="evidence" value="ECO:0007669"/>
    <property type="project" value="InterPro"/>
</dbReference>
<dbReference type="EC" id="1.1.1.60" evidence="7"/>
<dbReference type="AlphaFoldDB" id="A0A0D8HJE4"/>
<dbReference type="STRING" id="1280514.AXFE_12570"/>
<dbReference type="GO" id="GO:0016054">
    <property type="term" value="P:organic acid catabolic process"/>
    <property type="evidence" value="ECO:0007669"/>
    <property type="project" value="UniProtKB-ARBA"/>
</dbReference>
<dbReference type="EMBL" id="JXYS01000028">
    <property type="protein sequence ID" value="KJF17872.1"/>
    <property type="molecule type" value="Genomic_DNA"/>
</dbReference>
<dbReference type="InterPro" id="IPR015815">
    <property type="entry name" value="HIBADH-related"/>
</dbReference>
<sequence>MVPSIWQEALALLDMEKETIGFVGLGLMGKPMAINLLKANYVVIANSRSIAPIDEVVALGAKRASTNDALATESTVVITMLPTPDVTRTVVLGADGLLSKMTAGSLFIDMGTESPSLAQEIAKAAGKVGVEALDAPVSGGDIGAINGTLSIMVGGETRAFERAKEIFSVLGSSALHLGGPGSGQIVKASNQIMVAGILASISEGLALIEGCGIDMDQAIRALSGGRAGSALLSAKANQMLERSYAPGFKVDLHLKDLGIVAEYARQRGIAIPVTSLATQLLIAVEASGGGDLDHSAIIEAIRGLGHIDLGVKPTN</sequence>
<evidence type="ECO:0000313" key="8">
    <source>
        <dbReference type="Proteomes" id="UP000032360"/>
    </source>
</evidence>
<evidence type="ECO:0000256" key="1">
    <source>
        <dbReference type="ARBA" id="ARBA00009080"/>
    </source>
</evidence>
<name>A0A0D8HJE4_9ACTN</name>
<comment type="caution">
    <text evidence="7">The sequence shown here is derived from an EMBL/GenBank/DDBJ whole genome shotgun (WGS) entry which is preliminary data.</text>
</comment>
<keyword evidence="2 7" id="KW-0560">Oxidoreductase</keyword>
<comment type="similarity">
    <text evidence="1">Belongs to the HIBADH-related family.</text>
</comment>
<dbReference type="OrthoDB" id="3185659at2"/>
<reference evidence="7 8" key="1">
    <citation type="submission" date="2015-01" db="EMBL/GenBank/DDBJ databases">
        <title>Draft genome of the acidophilic iron oxidizer Acidithrix ferrooxidans strain Py-F3.</title>
        <authorList>
            <person name="Poehlein A."/>
            <person name="Eisen S."/>
            <person name="Schloemann M."/>
            <person name="Johnson B.D."/>
            <person name="Daniel R."/>
            <person name="Muehling M."/>
        </authorList>
    </citation>
    <scope>NUCLEOTIDE SEQUENCE [LARGE SCALE GENOMIC DNA]</scope>
    <source>
        <strain evidence="7 8">Py-F3</strain>
    </source>
</reference>
<protein>
    <submittedName>
        <fullName evidence="7">2-hydroxy-3-oxopropionate reductase</fullName>
        <ecNumber evidence="7">1.1.1.60</ecNumber>
    </submittedName>
</protein>
<feature type="active site" evidence="4">
    <location>
        <position position="187"/>
    </location>
</feature>
<keyword evidence="3" id="KW-0520">NAD</keyword>
<dbReference type="RefSeq" id="WP_082058532.1">
    <property type="nucleotide sequence ID" value="NZ_JXYS01000028.1"/>
</dbReference>
<keyword evidence="8" id="KW-1185">Reference proteome</keyword>
<dbReference type="PIRSF" id="PIRSF000103">
    <property type="entry name" value="HIBADH"/>
    <property type="match status" value="1"/>
</dbReference>